<proteinExistence type="predicted"/>
<evidence type="ECO:0000259" key="6">
    <source>
        <dbReference type="Pfam" id="PF06271"/>
    </source>
</evidence>
<organism evidence="7 8">
    <name type="scientific">Salegentibacter maritimus</name>
    <dbReference type="NCBI Taxonomy" id="2794347"/>
    <lineage>
        <taxon>Bacteria</taxon>
        <taxon>Pseudomonadati</taxon>
        <taxon>Bacteroidota</taxon>
        <taxon>Flavobacteriia</taxon>
        <taxon>Flavobacteriales</taxon>
        <taxon>Flavobacteriaceae</taxon>
        <taxon>Salegentibacter</taxon>
    </lineage>
</organism>
<evidence type="ECO:0000256" key="4">
    <source>
        <dbReference type="ARBA" id="ARBA00023136"/>
    </source>
</evidence>
<keyword evidence="3 5" id="KW-1133">Transmembrane helix</keyword>
<dbReference type="Proteomes" id="UP000635665">
    <property type="component" value="Unassembled WGS sequence"/>
</dbReference>
<dbReference type="EMBL" id="JAEHNY010000007">
    <property type="protein sequence ID" value="MBI6120233.1"/>
    <property type="molecule type" value="Genomic_DNA"/>
</dbReference>
<keyword evidence="4 5" id="KW-0472">Membrane</keyword>
<feature type="transmembrane region" description="Helical" evidence="5">
    <location>
        <begin position="26"/>
        <end position="47"/>
    </location>
</feature>
<protein>
    <submittedName>
        <fullName evidence="7">RDD family protein</fullName>
    </submittedName>
</protein>
<dbReference type="Pfam" id="PF06271">
    <property type="entry name" value="RDD"/>
    <property type="match status" value="1"/>
</dbReference>
<gene>
    <name evidence="7" type="ORF">I6U50_09390</name>
</gene>
<evidence type="ECO:0000313" key="7">
    <source>
        <dbReference type="EMBL" id="MBI6120233.1"/>
    </source>
</evidence>
<accession>A0ABS0TGS6</accession>
<evidence type="ECO:0000256" key="3">
    <source>
        <dbReference type="ARBA" id="ARBA00022989"/>
    </source>
</evidence>
<sequence>MKQEEVHGYKLASRGKRLAATITEGVLYTIVIIGIYLLFGKSFSYYWEQDLELIDIPISAVTGLIVGAIFYPIFSGNLGHRIFDLKVISAETGKDINKGQEGAIREMLKYVLGYLLIPLIWLLWDDKKQNLYDKLSKTLVVEKV</sequence>
<comment type="caution">
    <text evidence="7">The sequence shown here is derived from an EMBL/GenBank/DDBJ whole genome shotgun (WGS) entry which is preliminary data.</text>
</comment>
<evidence type="ECO:0000256" key="2">
    <source>
        <dbReference type="ARBA" id="ARBA00022692"/>
    </source>
</evidence>
<feature type="domain" description="RDD" evidence="6">
    <location>
        <begin position="12"/>
        <end position="136"/>
    </location>
</feature>
<dbReference type="RefSeq" id="WP_193711826.1">
    <property type="nucleotide sequence ID" value="NZ_JAEHNY010000007.1"/>
</dbReference>
<evidence type="ECO:0000313" key="8">
    <source>
        <dbReference type="Proteomes" id="UP000635665"/>
    </source>
</evidence>
<keyword evidence="8" id="KW-1185">Reference proteome</keyword>
<keyword evidence="2 5" id="KW-0812">Transmembrane</keyword>
<dbReference type="InterPro" id="IPR010432">
    <property type="entry name" value="RDD"/>
</dbReference>
<reference evidence="7 8" key="1">
    <citation type="submission" date="2020-12" db="EMBL/GenBank/DDBJ databases">
        <title>Salegentibacter orientalis sp. nov., isolated from costal sediment.</title>
        <authorList>
            <person name="Lian F.-B."/>
        </authorList>
    </citation>
    <scope>NUCLEOTIDE SEQUENCE [LARGE SCALE GENOMIC DNA]</scope>
    <source>
        <strain evidence="7 8">F60176</strain>
    </source>
</reference>
<evidence type="ECO:0000256" key="5">
    <source>
        <dbReference type="SAM" id="Phobius"/>
    </source>
</evidence>
<feature type="transmembrane region" description="Helical" evidence="5">
    <location>
        <begin position="107"/>
        <end position="124"/>
    </location>
</feature>
<evidence type="ECO:0000256" key="1">
    <source>
        <dbReference type="ARBA" id="ARBA00004141"/>
    </source>
</evidence>
<comment type="subcellular location">
    <subcellularLocation>
        <location evidence="1">Membrane</location>
        <topology evidence="1">Multi-pass membrane protein</topology>
    </subcellularLocation>
</comment>
<feature type="transmembrane region" description="Helical" evidence="5">
    <location>
        <begin position="53"/>
        <end position="74"/>
    </location>
</feature>
<name>A0ABS0TGS6_9FLAO</name>